<feature type="signal peptide" evidence="1">
    <location>
        <begin position="1"/>
        <end position="19"/>
    </location>
</feature>
<dbReference type="SUPFAM" id="SSF56925">
    <property type="entry name" value="OMPA-like"/>
    <property type="match status" value="1"/>
</dbReference>
<evidence type="ECO:0000313" key="2">
    <source>
        <dbReference type="EMBL" id="MFD2514367.1"/>
    </source>
</evidence>
<keyword evidence="3" id="KW-1185">Reference proteome</keyword>
<organism evidence="2 3">
    <name type="scientific">Pontibacter locisalis</name>
    <dbReference type="NCBI Taxonomy" id="1719035"/>
    <lineage>
        <taxon>Bacteria</taxon>
        <taxon>Pseudomonadati</taxon>
        <taxon>Bacteroidota</taxon>
        <taxon>Cytophagia</taxon>
        <taxon>Cytophagales</taxon>
        <taxon>Hymenobacteraceae</taxon>
        <taxon>Pontibacter</taxon>
    </lineage>
</organism>
<reference evidence="3" key="1">
    <citation type="journal article" date="2019" name="Int. J. Syst. Evol. Microbiol.">
        <title>The Global Catalogue of Microorganisms (GCM) 10K type strain sequencing project: providing services to taxonomists for standard genome sequencing and annotation.</title>
        <authorList>
            <consortium name="The Broad Institute Genomics Platform"/>
            <consortium name="The Broad Institute Genome Sequencing Center for Infectious Disease"/>
            <person name="Wu L."/>
            <person name="Ma J."/>
        </authorList>
    </citation>
    <scope>NUCLEOTIDE SEQUENCE [LARGE SCALE GENOMIC DNA]</scope>
    <source>
        <strain evidence="3">KCTC 42498</strain>
    </source>
</reference>
<evidence type="ECO:0000313" key="3">
    <source>
        <dbReference type="Proteomes" id="UP001597544"/>
    </source>
</evidence>
<sequence length="227" mass="25337">MKRLILLACCMFALLQASAQIQPKSYFITTDVGLNTQKDGRGNDFHFYQVSTSVSSMVSEKWAAGVFAEYGRGISEVETTNDNNSFNMSFYEYYKQKRSSWHFGSQARFYYPVKLRLYVFGEGRVGVKYESADSEYLSSSFVKSDPERTTAKSGGSEQTSALSVQGVVSPGIAYFLTPKIGLELKLNLLHYNHILDDSTSPDGAEHPHDFSADFGLSSTRIGASFYF</sequence>
<dbReference type="EMBL" id="JBHULU010000015">
    <property type="protein sequence ID" value="MFD2514367.1"/>
    <property type="molecule type" value="Genomic_DNA"/>
</dbReference>
<dbReference type="InterPro" id="IPR011250">
    <property type="entry name" value="OMP/PagP_B-barrel"/>
</dbReference>
<feature type="chain" id="PRO_5046991432" description="Outer membrane protein beta-barrel domain-containing protein" evidence="1">
    <location>
        <begin position="20"/>
        <end position="227"/>
    </location>
</feature>
<dbReference type="RefSeq" id="WP_377506814.1">
    <property type="nucleotide sequence ID" value="NZ_JBHULU010000015.1"/>
</dbReference>
<evidence type="ECO:0000256" key="1">
    <source>
        <dbReference type="SAM" id="SignalP"/>
    </source>
</evidence>
<keyword evidence="1" id="KW-0732">Signal</keyword>
<comment type="caution">
    <text evidence="2">The sequence shown here is derived from an EMBL/GenBank/DDBJ whole genome shotgun (WGS) entry which is preliminary data.</text>
</comment>
<protein>
    <recommendedName>
        <fullName evidence="4">Outer membrane protein beta-barrel domain-containing protein</fullName>
    </recommendedName>
</protein>
<gene>
    <name evidence="2" type="ORF">ACFSRY_10855</name>
</gene>
<name>A0ABW5IN47_9BACT</name>
<evidence type="ECO:0008006" key="4">
    <source>
        <dbReference type="Google" id="ProtNLM"/>
    </source>
</evidence>
<dbReference type="Proteomes" id="UP001597544">
    <property type="component" value="Unassembled WGS sequence"/>
</dbReference>
<proteinExistence type="predicted"/>
<accession>A0ABW5IN47</accession>